<dbReference type="Proteomes" id="UP000296733">
    <property type="component" value="Chromosome"/>
</dbReference>
<dbReference type="GeneID" id="39857689"/>
<sequence length="120" mass="11633">MNVRAIAAAAGAGVVAFLGAFVAVTELLAPTVEFSVFLGIPAGLIAGAVVAAVALLGLGTDDGPRAPAAALLAFAIVFLVAFVGLLVGLGVGAVLALVPAVGVAAVGGLVVFLWARDRTR</sequence>
<feature type="transmembrane region" description="Helical" evidence="1">
    <location>
        <begin position="93"/>
        <end position="115"/>
    </location>
</feature>
<evidence type="ECO:0000313" key="5">
    <source>
        <dbReference type="Proteomes" id="UP000236740"/>
    </source>
</evidence>
<evidence type="ECO:0000313" key="6">
    <source>
        <dbReference type="Proteomes" id="UP000296733"/>
    </source>
</evidence>
<dbReference type="KEGG" id="hlm:DV707_06340"/>
<reference evidence="4 5" key="1">
    <citation type="submission" date="2016-10" db="EMBL/GenBank/DDBJ databases">
        <authorList>
            <person name="de Groot N.N."/>
        </authorList>
    </citation>
    <scope>NUCLEOTIDE SEQUENCE [LARGE SCALE GENOMIC DNA]</scope>
    <source>
        <strain evidence="4 5">CGMCC 1.10331</strain>
    </source>
</reference>
<reference evidence="3 6" key="2">
    <citation type="journal article" date="2019" name="Nat. Commun.">
        <title>A new type of DNA phosphorothioation-based antiviral system in archaea.</title>
        <authorList>
            <person name="Xiong L."/>
            <person name="Liu S."/>
            <person name="Chen S."/>
            <person name="Xiao Y."/>
            <person name="Zhu B."/>
            <person name="Gao Y."/>
            <person name="Zhang Y."/>
            <person name="Chen B."/>
            <person name="Luo J."/>
            <person name="Deng Z."/>
            <person name="Chen X."/>
            <person name="Wang L."/>
            <person name="Chen S."/>
        </authorList>
    </citation>
    <scope>NUCLEOTIDE SEQUENCE [LARGE SCALE GENOMIC DNA]</scope>
    <source>
        <strain evidence="3 6">CGMCC 1.10331</strain>
    </source>
</reference>
<evidence type="ECO:0000313" key="3">
    <source>
        <dbReference type="EMBL" id="QCC47312.1"/>
    </source>
</evidence>
<evidence type="ECO:0000256" key="1">
    <source>
        <dbReference type="SAM" id="Phobius"/>
    </source>
</evidence>
<dbReference type="InterPro" id="IPR058460">
    <property type="entry name" value="DUF8147"/>
</dbReference>
<keyword evidence="5" id="KW-1185">Reference proteome</keyword>
<dbReference type="AlphaFoldDB" id="A0A1H5TJI7"/>
<dbReference type="Pfam" id="PF26472">
    <property type="entry name" value="DUF8147"/>
    <property type="match status" value="1"/>
</dbReference>
<feature type="domain" description="DUF8147" evidence="2">
    <location>
        <begin position="2"/>
        <end position="114"/>
    </location>
</feature>
<evidence type="ECO:0000313" key="4">
    <source>
        <dbReference type="EMBL" id="SEF62177.1"/>
    </source>
</evidence>
<gene>
    <name evidence="3" type="ORF">DV707_06340</name>
    <name evidence="4" type="ORF">SAMN04488133_0280</name>
</gene>
<dbReference type="Proteomes" id="UP000236740">
    <property type="component" value="Unassembled WGS sequence"/>
</dbReference>
<dbReference type="EMBL" id="FNVN01000001">
    <property type="protein sequence ID" value="SEF62177.1"/>
    <property type="molecule type" value="Genomic_DNA"/>
</dbReference>
<feature type="transmembrane region" description="Helical" evidence="1">
    <location>
        <begin position="34"/>
        <end position="56"/>
    </location>
</feature>
<keyword evidence="1" id="KW-1133">Transmembrane helix</keyword>
<dbReference type="RefSeq" id="WP_103990087.1">
    <property type="nucleotide sequence ID" value="NZ_CP031311.1"/>
</dbReference>
<organism evidence="4 5">
    <name type="scientific">Halobellus limi</name>
    <dbReference type="NCBI Taxonomy" id="699433"/>
    <lineage>
        <taxon>Archaea</taxon>
        <taxon>Methanobacteriati</taxon>
        <taxon>Methanobacteriota</taxon>
        <taxon>Stenosarchaea group</taxon>
        <taxon>Halobacteria</taxon>
        <taxon>Halobacteriales</taxon>
        <taxon>Haloferacaceae</taxon>
        <taxon>Halobellus</taxon>
    </lineage>
</organism>
<proteinExistence type="predicted"/>
<keyword evidence="1" id="KW-0812">Transmembrane</keyword>
<feature type="transmembrane region" description="Helical" evidence="1">
    <location>
        <begin position="68"/>
        <end position="87"/>
    </location>
</feature>
<accession>A0A1H5TJI7</accession>
<evidence type="ECO:0000259" key="2">
    <source>
        <dbReference type="Pfam" id="PF26472"/>
    </source>
</evidence>
<name>A0A1H5TJI7_9EURY</name>
<keyword evidence="1" id="KW-0472">Membrane</keyword>
<dbReference type="EMBL" id="CP031311">
    <property type="protein sequence ID" value="QCC47312.1"/>
    <property type="molecule type" value="Genomic_DNA"/>
</dbReference>
<protein>
    <recommendedName>
        <fullName evidence="2">DUF8147 domain-containing protein</fullName>
    </recommendedName>
</protein>
<feature type="transmembrane region" description="Helical" evidence="1">
    <location>
        <begin position="7"/>
        <end position="28"/>
    </location>
</feature>